<sequence>MRGPVEGGDKLKVSALDDSGPISYLLARVPNNVSYETVSEQPEAEPNQPVVTPLTFHGGLAYSIYDPRQAGAITNTSMLIDQPNIIRPPVAPTTVTLSTNLNPPAYYFETLVNDGGADEGQPVLYVIVPVTAEPSSVLLEKISLDSGDFGTLLNSKAFTVTHLPGDPICQPAEWNDGTDTFWRLGLGDNGKIQELQTIASGTSNDTWNASADADARHLKLVGNRLYRSTDENQISILPRASDPMAEANWGDDFFIGDVSKEVTAIGESGPFAMVAKEDGFYEFDGIGEATNVFPEIGRGDGTGLNNGQGMVFWHGGFMIPAASALWWTVTGEPVGPDSNPNNTANDPSLGSASYLRHGHWAGLAAFGKYIYGLYISSAGTDAYLLQGRERDSSDPPGWGPLIWTSIDLVTANFDNFRGIFISELSEFSSSETRPSLWYPHGNHVRYVWLDKDGAVASRRGDIDLATSGSVTSGRIDGGMPNVPKQLWAIEGWAEDFGSVSGSFQFNVYRDGGSSEAVGSTITSDGFFRQFWTQDSNDTGRTLLVNVTWTGSSSLTDTNGPHLRDVVVREVALPRVSREWMVLFMVEDEQAKTAKKIRSELEAYVGDMKKYTLPDRDTFNGVMGKPRMLRADEIDRLTPRNQEPPKYVISAPIKEMSGS</sequence>
<protein>
    <submittedName>
        <fullName evidence="1">Uncharacterized protein</fullName>
    </submittedName>
</protein>
<gene>
    <name evidence="1" type="ORF">LCGC14_0725940</name>
</gene>
<comment type="caution">
    <text evidence="1">The sequence shown here is derived from an EMBL/GenBank/DDBJ whole genome shotgun (WGS) entry which is preliminary data.</text>
</comment>
<proteinExistence type="predicted"/>
<name>A0A0F9QF62_9ZZZZ</name>
<accession>A0A0F9QF62</accession>
<dbReference type="AlphaFoldDB" id="A0A0F9QF62"/>
<dbReference type="EMBL" id="LAZR01001664">
    <property type="protein sequence ID" value="KKN41164.1"/>
    <property type="molecule type" value="Genomic_DNA"/>
</dbReference>
<organism evidence="1">
    <name type="scientific">marine sediment metagenome</name>
    <dbReference type="NCBI Taxonomy" id="412755"/>
    <lineage>
        <taxon>unclassified sequences</taxon>
        <taxon>metagenomes</taxon>
        <taxon>ecological metagenomes</taxon>
    </lineage>
</organism>
<reference evidence="1" key="1">
    <citation type="journal article" date="2015" name="Nature">
        <title>Complex archaea that bridge the gap between prokaryotes and eukaryotes.</title>
        <authorList>
            <person name="Spang A."/>
            <person name="Saw J.H."/>
            <person name="Jorgensen S.L."/>
            <person name="Zaremba-Niedzwiedzka K."/>
            <person name="Martijn J."/>
            <person name="Lind A.E."/>
            <person name="van Eijk R."/>
            <person name="Schleper C."/>
            <person name="Guy L."/>
            <person name="Ettema T.J."/>
        </authorList>
    </citation>
    <scope>NUCLEOTIDE SEQUENCE</scope>
</reference>
<evidence type="ECO:0000313" key="1">
    <source>
        <dbReference type="EMBL" id="KKN41164.1"/>
    </source>
</evidence>